<gene>
    <name evidence="1" type="ORF">RDI58_020199</name>
</gene>
<proteinExistence type="predicted"/>
<dbReference type="Proteomes" id="UP001371456">
    <property type="component" value="Unassembled WGS sequence"/>
</dbReference>
<comment type="caution">
    <text evidence="1">The sequence shown here is derived from an EMBL/GenBank/DDBJ whole genome shotgun (WGS) entry which is preliminary data.</text>
</comment>
<accession>A0AAN8T5X4</accession>
<sequence length="34" mass="3918">MIFKYKVCVALFVVLSIWASIEGRSVSKFLLKKL</sequence>
<dbReference type="EMBL" id="JBANQN010000008">
    <property type="protein sequence ID" value="KAK6782403.1"/>
    <property type="molecule type" value="Genomic_DNA"/>
</dbReference>
<reference evidence="1 2" key="1">
    <citation type="submission" date="2024-02" db="EMBL/GenBank/DDBJ databases">
        <title>de novo genome assembly of Solanum bulbocastanum strain 11H21.</title>
        <authorList>
            <person name="Hosaka A.J."/>
        </authorList>
    </citation>
    <scope>NUCLEOTIDE SEQUENCE [LARGE SCALE GENOMIC DNA]</scope>
    <source>
        <tissue evidence="1">Young leaves</tissue>
    </source>
</reference>
<organism evidence="1 2">
    <name type="scientific">Solanum bulbocastanum</name>
    <name type="common">Wild potato</name>
    <dbReference type="NCBI Taxonomy" id="147425"/>
    <lineage>
        <taxon>Eukaryota</taxon>
        <taxon>Viridiplantae</taxon>
        <taxon>Streptophyta</taxon>
        <taxon>Embryophyta</taxon>
        <taxon>Tracheophyta</taxon>
        <taxon>Spermatophyta</taxon>
        <taxon>Magnoliopsida</taxon>
        <taxon>eudicotyledons</taxon>
        <taxon>Gunneridae</taxon>
        <taxon>Pentapetalae</taxon>
        <taxon>asterids</taxon>
        <taxon>lamiids</taxon>
        <taxon>Solanales</taxon>
        <taxon>Solanaceae</taxon>
        <taxon>Solanoideae</taxon>
        <taxon>Solaneae</taxon>
        <taxon>Solanum</taxon>
    </lineage>
</organism>
<evidence type="ECO:0000313" key="2">
    <source>
        <dbReference type="Proteomes" id="UP001371456"/>
    </source>
</evidence>
<dbReference type="AlphaFoldDB" id="A0AAN8T5X4"/>
<name>A0AAN8T5X4_SOLBU</name>
<protein>
    <submittedName>
        <fullName evidence="1">Uncharacterized protein</fullName>
    </submittedName>
</protein>
<keyword evidence="2" id="KW-1185">Reference proteome</keyword>
<evidence type="ECO:0000313" key="1">
    <source>
        <dbReference type="EMBL" id="KAK6782403.1"/>
    </source>
</evidence>